<name>A0A1H8YP11_9PSEU</name>
<dbReference type="InterPro" id="IPR050194">
    <property type="entry name" value="Glycosyltransferase_grp1"/>
</dbReference>
<dbReference type="PANTHER" id="PTHR45947">
    <property type="entry name" value="SULFOQUINOVOSYL TRANSFERASE SQD2"/>
    <property type="match status" value="1"/>
</dbReference>
<dbReference type="STRING" id="394193.SAMN04489732_13359"/>
<dbReference type="OrthoDB" id="2421289at2"/>
<organism evidence="1 2">
    <name type="scientific">Amycolatopsis saalfeldensis</name>
    <dbReference type="NCBI Taxonomy" id="394193"/>
    <lineage>
        <taxon>Bacteria</taxon>
        <taxon>Bacillati</taxon>
        <taxon>Actinomycetota</taxon>
        <taxon>Actinomycetes</taxon>
        <taxon>Pseudonocardiales</taxon>
        <taxon>Pseudonocardiaceae</taxon>
        <taxon>Amycolatopsis</taxon>
    </lineage>
</organism>
<dbReference type="PANTHER" id="PTHR45947:SF3">
    <property type="entry name" value="SULFOQUINOVOSYL TRANSFERASE SQD2"/>
    <property type="match status" value="1"/>
</dbReference>
<sequence length="694" mass="73467">MPESLTERTALDPIAALRVAGSGFSVHEPSALHPRFREPAFLEYAGITPPGPATSAELLPARLRRRVRTDSCGTPEALLAELFEVNPGSPAGARALSVALDAFSGSVASAGRYEAEVALRRAFHDGPRALRPFLLDVAERHSLACFEIDDVTDAATDSRHHRHAAVRYLSSRCAEPAAIAALEGFHASAGNGYDRLLAAVALAGTGRPVIESAVWPPRRPVGPGGLTIAQSMLLGPADRPGAGASGGLTVLLRGLGDALGRQPGIGRVLTLVLCPAPRLEPGSPLVTGDDAHLTVRIPVDHGLPPAQTDLAQHRTSITFWTRHLLAATGLVPGLVHVRYADDGSVAIADAARALGARVVFTLTADPHRSLASRYGPGTDPDPAAAGMDLHRMYAADRLVAAADTLLTLPGRAPGELERYFPLLARGGRDATAIEEGITLRTTGDDSARQERLVRSLFTQDRDLPRFSAAARGLPLILSVGRLHPVKQQDLLLRAWLDRKLYRHYALAIVGGDLTNPTAEERLVLRRILMPAGAAPEAAGRLAVLPALPNSSVRLLEHGLRRFLPAATAHLYVCPSEKEEFGIAVLEAMEAGLVVMGPRRGGLGHYIRHGGNGFLADTGDPDRFADDLTAAVHILTTTPHAARAIGEAGRHTVLTRFDISQVAARFAGAYHRTVAAGALATHQPGPLRCDSDAKV</sequence>
<dbReference type="RefSeq" id="WP_091628919.1">
    <property type="nucleotide sequence ID" value="NZ_FOEF01000033.1"/>
</dbReference>
<keyword evidence="1" id="KW-0808">Transferase</keyword>
<evidence type="ECO:0000313" key="2">
    <source>
        <dbReference type="Proteomes" id="UP000198582"/>
    </source>
</evidence>
<dbReference type="CDD" id="cd03801">
    <property type="entry name" value="GT4_PimA-like"/>
    <property type="match status" value="1"/>
</dbReference>
<dbReference type="EMBL" id="FOEF01000033">
    <property type="protein sequence ID" value="SEP53944.1"/>
    <property type="molecule type" value="Genomic_DNA"/>
</dbReference>
<dbReference type="AlphaFoldDB" id="A0A1H8YP11"/>
<dbReference type="Proteomes" id="UP000198582">
    <property type="component" value="Unassembled WGS sequence"/>
</dbReference>
<dbReference type="Gene3D" id="3.40.50.2000">
    <property type="entry name" value="Glycogen Phosphorylase B"/>
    <property type="match status" value="2"/>
</dbReference>
<dbReference type="SUPFAM" id="SSF53756">
    <property type="entry name" value="UDP-Glycosyltransferase/glycogen phosphorylase"/>
    <property type="match status" value="1"/>
</dbReference>
<proteinExistence type="predicted"/>
<dbReference type="GO" id="GO:0016758">
    <property type="term" value="F:hexosyltransferase activity"/>
    <property type="evidence" value="ECO:0007669"/>
    <property type="project" value="TreeGrafter"/>
</dbReference>
<keyword evidence="2" id="KW-1185">Reference proteome</keyword>
<protein>
    <submittedName>
        <fullName evidence="1">D-inositol-3-phosphate glycosyltransferase</fullName>
    </submittedName>
</protein>
<evidence type="ECO:0000313" key="1">
    <source>
        <dbReference type="EMBL" id="SEP53944.1"/>
    </source>
</evidence>
<gene>
    <name evidence="1" type="ORF">SAMN04489732_13359</name>
</gene>
<accession>A0A1H8YP11</accession>
<reference evidence="1 2" key="1">
    <citation type="submission" date="2016-10" db="EMBL/GenBank/DDBJ databases">
        <authorList>
            <person name="de Groot N.N."/>
        </authorList>
    </citation>
    <scope>NUCLEOTIDE SEQUENCE [LARGE SCALE GENOMIC DNA]</scope>
    <source>
        <strain evidence="1 2">DSM 44993</strain>
    </source>
</reference>
<dbReference type="Pfam" id="PF13692">
    <property type="entry name" value="Glyco_trans_1_4"/>
    <property type="match status" value="1"/>
</dbReference>